<keyword evidence="1" id="KW-0472">Membrane</keyword>
<feature type="transmembrane region" description="Helical" evidence="1">
    <location>
        <begin position="12"/>
        <end position="36"/>
    </location>
</feature>
<evidence type="ECO:0000313" key="2">
    <source>
        <dbReference type="EMBL" id="KAK2152907.1"/>
    </source>
</evidence>
<keyword evidence="3" id="KW-1185">Reference proteome</keyword>
<accession>A0AAD9JGW3</accession>
<keyword evidence="1" id="KW-1133">Transmembrane helix</keyword>
<sequence length="123" mass="13650">MTCLVDVHNLPFLRSYVCIIGVVLCCLCVCVCACPFEALPQSASVHCYSAVDVMCFGEVADVLYHLHCSGSLRHYVVYLLQSSATDLHQSRDFWHLSRPLPGQLLVAKSEMILLHSVTIVILI</sequence>
<dbReference type="EMBL" id="JAODUP010000315">
    <property type="protein sequence ID" value="KAK2152907.1"/>
    <property type="molecule type" value="Genomic_DNA"/>
</dbReference>
<keyword evidence="1" id="KW-0812">Transmembrane</keyword>
<evidence type="ECO:0000256" key="1">
    <source>
        <dbReference type="SAM" id="Phobius"/>
    </source>
</evidence>
<protein>
    <submittedName>
        <fullName evidence="2">Uncharacterized protein</fullName>
    </submittedName>
</protein>
<dbReference type="AlphaFoldDB" id="A0AAD9JGW3"/>
<comment type="caution">
    <text evidence="2">The sequence shown here is derived from an EMBL/GenBank/DDBJ whole genome shotgun (WGS) entry which is preliminary data.</text>
</comment>
<proteinExistence type="predicted"/>
<name>A0AAD9JGW3_9ANNE</name>
<reference evidence="2" key="1">
    <citation type="journal article" date="2023" name="Mol. Biol. Evol.">
        <title>Third-Generation Sequencing Reveals the Adaptive Role of the Epigenome in Three Deep-Sea Polychaetes.</title>
        <authorList>
            <person name="Perez M."/>
            <person name="Aroh O."/>
            <person name="Sun Y."/>
            <person name="Lan Y."/>
            <person name="Juniper S.K."/>
            <person name="Young C.R."/>
            <person name="Angers B."/>
            <person name="Qian P.Y."/>
        </authorList>
    </citation>
    <scope>NUCLEOTIDE SEQUENCE</scope>
    <source>
        <strain evidence="2">P08H-3</strain>
    </source>
</reference>
<dbReference type="Proteomes" id="UP001208570">
    <property type="component" value="Unassembled WGS sequence"/>
</dbReference>
<organism evidence="2 3">
    <name type="scientific">Paralvinella palmiformis</name>
    <dbReference type="NCBI Taxonomy" id="53620"/>
    <lineage>
        <taxon>Eukaryota</taxon>
        <taxon>Metazoa</taxon>
        <taxon>Spiralia</taxon>
        <taxon>Lophotrochozoa</taxon>
        <taxon>Annelida</taxon>
        <taxon>Polychaeta</taxon>
        <taxon>Sedentaria</taxon>
        <taxon>Canalipalpata</taxon>
        <taxon>Terebellida</taxon>
        <taxon>Terebelliformia</taxon>
        <taxon>Alvinellidae</taxon>
        <taxon>Paralvinella</taxon>
    </lineage>
</organism>
<evidence type="ECO:0000313" key="3">
    <source>
        <dbReference type="Proteomes" id="UP001208570"/>
    </source>
</evidence>
<gene>
    <name evidence="2" type="ORF">LSH36_315g05009</name>
</gene>